<proteinExistence type="predicted"/>
<comment type="caution">
    <text evidence="1">The sequence shown here is derived from an EMBL/GenBank/DDBJ whole genome shotgun (WGS) entry which is preliminary data.</text>
</comment>
<dbReference type="Proteomes" id="UP000562395">
    <property type="component" value="Unassembled WGS sequence"/>
</dbReference>
<keyword evidence="2" id="KW-1185">Reference proteome</keyword>
<dbReference type="AlphaFoldDB" id="A0A7W6EU50"/>
<organism evidence="1 2">
    <name type="scientific">Novosphingobium hassiacum</name>
    <dbReference type="NCBI Taxonomy" id="173676"/>
    <lineage>
        <taxon>Bacteria</taxon>
        <taxon>Pseudomonadati</taxon>
        <taxon>Pseudomonadota</taxon>
        <taxon>Alphaproteobacteria</taxon>
        <taxon>Sphingomonadales</taxon>
        <taxon>Sphingomonadaceae</taxon>
        <taxon>Novosphingobium</taxon>
    </lineage>
</organism>
<evidence type="ECO:0000313" key="2">
    <source>
        <dbReference type="Proteomes" id="UP000562395"/>
    </source>
</evidence>
<name>A0A7W6EU50_9SPHN</name>
<sequence length="104" mass="10949">MQWTPAKTVLAVAGIAAFGAAGYQMNHAITCQGLEEDFLNRVDGMKSTALAAAYLDDKETTKTVEELRELNLIAAKASLDAIGEQCGADAAVKATGKMPEAFVK</sequence>
<protein>
    <submittedName>
        <fullName evidence="1">Uncharacterized protein</fullName>
    </submittedName>
</protein>
<evidence type="ECO:0000313" key="1">
    <source>
        <dbReference type="EMBL" id="MBB3858918.1"/>
    </source>
</evidence>
<reference evidence="1 2" key="1">
    <citation type="submission" date="2020-08" db="EMBL/GenBank/DDBJ databases">
        <title>Genomic Encyclopedia of Type Strains, Phase IV (KMG-IV): sequencing the most valuable type-strain genomes for metagenomic binning, comparative biology and taxonomic classification.</title>
        <authorList>
            <person name="Goeker M."/>
        </authorList>
    </citation>
    <scope>NUCLEOTIDE SEQUENCE [LARGE SCALE GENOMIC DNA]</scope>
    <source>
        <strain evidence="1 2">DSM 14552</strain>
    </source>
</reference>
<dbReference type="RefSeq" id="WP_183611125.1">
    <property type="nucleotide sequence ID" value="NZ_JACICY010000001.1"/>
</dbReference>
<dbReference type="EMBL" id="JACICY010000001">
    <property type="protein sequence ID" value="MBB3858918.1"/>
    <property type="molecule type" value="Genomic_DNA"/>
</dbReference>
<accession>A0A7W6EU50</accession>
<gene>
    <name evidence="1" type="ORF">GGQ88_000158</name>
</gene>